<feature type="compositionally biased region" description="Basic and acidic residues" evidence="1">
    <location>
        <begin position="128"/>
        <end position="145"/>
    </location>
</feature>
<feature type="chain" id="PRO_5016119277" evidence="2">
    <location>
        <begin position="19"/>
        <end position="948"/>
    </location>
</feature>
<evidence type="ECO:0000256" key="2">
    <source>
        <dbReference type="SAM" id="SignalP"/>
    </source>
</evidence>
<feature type="region of interest" description="Disordered" evidence="1">
    <location>
        <begin position="923"/>
        <end position="948"/>
    </location>
</feature>
<organism evidence="3 4">
    <name type="scientific">Helicoverpa armigera</name>
    <name type="common">Cotton bollworm</name>
    <name type="synonym">Heliothis armigera</name>
    <dbReference type="NCBI Taxonomy" id="29058"/>
    <lineage>
        <taxon>Eukaryota</taxon>
        <taxon>Metazoa</taxon>
        <taxon>Ecdysozoa</taxon>
        <taxon>Arthropoda</taxon>
        <taxon>Hexapoda</taxon>
        <taxon>Insecta</taxon>
        <taxon>Pterygota</taxon>
        <taxon>Neoptera</taxon>
        <taxon>Endopterygota</taxon>
        <taxon>Lepidoptera</taxon>
        <taxon>Glossata</taxon>
        <taxon>Ditrysia</taxon>
        <taxon>Noctuoidea</taxon>
        <taxon>Noctuidae</taxon>
        <taxon>Heliothinae</taxon>
        <taxon>Helicoverpa</taxon>
    </lineage>
</organism>
<dbReference type="AlphaFoldDB" id="A0A2W1BQK2"/>
<feature type="compositionally biased region" description="Basic and acidic residues" evidence="1">
    <location>
        <begin position="230"/>
        <end position="248"/>
    </location>
</feature>
<proteinExistence type="predicted"/>
<feature type="region of interest" description="Disordered" evidence="1">
    <location>
        <begin position="27"/>
        <end position="62"/>
    </location>
</feature>
<feature type="signal peptide" evidence="2">
    <location>
        <begin position="1"/>
        <end position="18"/>
    </location>
</feature>
<feature type="compositionally biased region" description="Polar residues" evidence="1">
    <location>
        <begin position="45"/>
        <end position="62"/>
    </location>
</feature>
<accession>A0A2W1BQK2</accession>
<dbReference type="OrthoDB" id="7483749at2759"/>
<feature type="compositionally biased region" description="Basic and acidic residues" evidence="1">
    <location>
        <begin position="641"/>
        <end position="735"/>
    </location>
</feature>
<dbReference type="EMBL" id="KZ149997">
    <property type="protein sequence ID" value="PZC75387.1"/>
    <property type="molecule type" value="Genomic_DNA"/>
</dbReference>
<feature type="compositionally biased region" description="Acidic residues" evidence="1">
    <location>
        <begin position="289"/>
        <end position="299"/>
    </location>
</feature>
<gene>
    <name evidence="3" type="primary">HaOG206117</name>
    <name evidence="3" type="ORF">B5X24_HaOG206117</name>
</gene>
<protein>
    <submittedName>
        <fullName evidence="3">Uncharacterized protein</fullName>
    </submittedName>
</protein>
<feature type="compositionally biased region" description="Basic and acidic residues" evidence="1">
    <location>
        <begin position="923"/>
        <end position="941"/>
    </location>
</feature>
<feature type="region of interest" description="Disordered" evidence="1">
    <location>
        <begin position="182"/>
        <end position="340"/>
    </location>
</feature>
<dbReference type="Proteomes" id="UP000249218">
    <property type="component" value="Unassembled WGS sequence"/>
</dbReference>
<evidence type="ECO:0000256" key="1">
    <source>
        <dbReference type="SAM" id="MobiDB-lite"/>
    </source>
</evidence>
<feature type="compositionally biased region" description="Basic residues" evidence="1">
    <location>
        <begin position="27"/>
        <end position="42"/>
    </location>
</feature>
<feature type="region of interest" description="Disordered" evidence="1">
    <location>
        <begin position="86"/>
        <end position="163"/>
    </location>
</feature>
<evidence type="ECO:0000313" key="4">
    <source>
        <dbReference type="Proteomes" id="UP000249218"/>
    </source>
</evidence>
<keyword evidence="4" id="KW-1185">Reference proteome</keyword>
<keyword evidence="2" id="KW-0732">Signal</keyword>
<feature type="compositionally biased region" description="Acidic residues" evidence="1">
    <location>
        <begin position="220"/>
        <end position="229"/>
    </location>
</feature>
<sequence length="948" mass="102119">MSQILFLVLVAAAVQCQGAHRYYHGRSHGHYRPHDYHHHHKHSGENSPHADQSESPAQQGKTVASVLNGEANDLLPHDVGASLAVNGPTLDGDLKPDSGSDADAGSVVELGSSADKPDDVGAIVDSNLPKDGKPGDINGDNKADDNAAGTINEDGLLPGGATDLPAAEGTINVDGLTPGGDIDAGINGGLPNGDLDKPTGSINVNGLESGHNSGSQSTEDNSEPDQDDNINDHPSNEDKDKPYHKIEAHVAPNNGDSAHNFFFNKPEGNDYKPDVGDNTINVDGLSPGGDDDGKPEDDNNINTNGLSPGDDEDNHYGHHGHGWPTNHGGAPKPNHNDLDASFIQKPDIDVGINGGLPPGYSSGEKNVGLPEVSGHISNNGDLHQKPNSRPSVQPLFPGADILPLPLIPGLNPTIGIPNKLDDKDFNKKNNSMLIPVMLPGGGQILLPSSSLGGIPSYIIVMINGRPTLIQNPGLGHGLSVGGAMLPQWSQLPAWLGALGARLPSAGGAVLVPNSEPVQTVPVPVPVPEPVPAPQPAYNIPYPAYYWPSHWNSGTPSSPDLQKLVDLLINISSRLPKQQPSPPMRPIPLPAYTYPQNPYYPPYPYYPPFVYPGKYPGNILPTGPGKVVPDVSFNITGDKDDDLIRPYIDEPETLPERRPEPDRQPEIEKPKPEVRPEVIPEVRPEIRPKPRPELIPRPQPEIHEEIRPEPRPESRPEFNKEERPKPERDPKHDTHIHITLPKPTHVGKPAPSQPGLDSGLVDILNILLKFPERNSHPTKNLGPLIKLLLSILKPGEKTQTLIPSLNEQIQGQPELGNLGSILLHILDGRKEPNLNVLVEPGMDEATRTNIILLLNLLASNLGGSYPDMGYYQPQNPLLYFLGHFPCDHPNIPAISGMSSGSNLWQLLSKMYGRNFGRTEFRLERSAEETDDKPAEKAKDSQVKSEFVAA</sequence>
<feature type="region of interest" description="Disordered" evidence="1">
    <location>
        <begin position="635"/>
        <end position="753"/>
    </location>
</feature>
<reference evidence="3 4" key="1">
    <citation type="journal article" date="2017" name="BMC Biol.">
        <title>Genomic innovations, transcriptional plasticity and gene loss underlying the evolution and divergence of two highly polyphagous and invasive Helicoverpa pest species.</title>
        <authorList>
            <person name="Pearce S.L."/>
            <person name="Clarke D.F."/>
            <person name="East P.D."/>
            <person name="Elfekih S."/>
            <person name="Gordon K.H."/>
            <person name="Jermiin L.S."/>
            <person name="McGaughran A."/>
            <person name="Oakeshott J.G."/>
            <person name="Papanikolaou A."/>
            <person name="Perera O.P."/>
            <person name="Rane R.V."/>
            <person name="Richards S."/>
            <person name="Tay W.T."/>
            <person name="Walsh T.K."/>
            <person name="Anderson A."/>
            <person name="Anderson C.J."/>
            <person name="Asgari S."/>
            <person name="Board P.G."/>
            <person name="Bretschneider A."/>
            <person name="Campbell P.M."/>
            <person name="Chertemps T."/>
            <person name="Christeller J.T."/>
            <person name="Coppin C.W."/>
            <person name="Downes S.J."/>
            <person name="Duan G."/>
            <person name="Farnsworth C.A."/>
            <person name="Good R.T."/>
            <person name="Han L.B."/>
            <person name="Han Y.C."/>
            <person name="Hatje K."/>
            <person name="Horne I."/>
            <person name="Huang Y.P."/>
            <person name="Hughes D.S."/>
            <person name="Jacquin-Joly E."/>
            <person name="James W."/>
            <person name="Jhangiani S."/>
            <person name="Kollmar M."/>
            <person name="Kuwar S.S."/>
            <person name="Li S."/>
            <person name="Liu N.Y."/>
            <person name="Maibeche M.T."/>
            <person name="Miller J.R."/>
            <person name="Montagne N."/>
            <person name="Perry T."/>
            <person name="Qu J."/>
            <person name="Song S.V."/>
            <person name="Sutton G.G."/>
            <person name="Vogel H."/>
            <person name="Walenz B.P."/>
            <person name="Xu W."/>
            <person name="Zhang H.J."/>
            <person name="Zou Z."/>
            <person name="Batterham P."/>
            <person name="Edwards O.R."/>
            <person name="Feyereisen R."/>
            <person name="Gibbs R.A."/>
            <person name="Heckel D.G."/>
            <person name="McGrath A."/>
            <person name="Robin C."/>
            <person name="Scherer S.E."/>
            <person name="Worley K.C."/>
            <person name="Wu Y.D."/>
        </authorList>
    </citation>
    <scope>NUCLEOTIDE SEQUENCE [LARGE SCALE GENOMIC DNA]</scope>
    <source>
        <strain evidence="3">Harm_GR_Male_#8</strain>
        <tissue evidence="3">Whole organism</tissue>
    </source>
</reference>
<evidence type="ECO:0000313" key="3">
    <source>
        <dbReference type="EMBL" id="PZC75387.1"/>
    </source>
</evidence>
<name>A0A2W1BQK2_HELAM</name>
<feature type="compositionally biased region" description="Polar residues" evidence="1">
    <location>
        <begin position="200"/>
        <end position="219"/>
    </location>
</feature>